<dbReference type="Proteomes" id="UP000297229">
    <property type="component" value="Unassembled WGS sequence"/>
</dbReference>
<dbReference type="OrthoDB" id="3551640at2759"/>
<comment type="caution">
    <text evidence="2">The sequence shown here is derived from an EMBL/GenBank/DDBJ whole genome shotgun (WGS) entry which is preliminary data.</text>
</comment>
<dbReference type="EMBL" id="PQXM01000623">
    <property type="protein sequence ID" value="TGO71058.1"/>
    <property type="molecule type" value="Genomic_DNA"/>
</dbReference>
<keyword evidence="1" id="KW-1133">Transmembrane helix</keyword>
<organism evidence="2 3">
    <name type="scientific">Botrytis elliptica</name>
    <dbReference type="NCBI Taxonomy" id="278938"/>
    <lineage>
        <taxon>Eukaryota</taxon>
        <taxon>Fungi</taxon>
        <taxon>Dikarya</taxon>
        <taxon>Ascomycota</taxon>
        <taxon>Pezizomycotina</taxon>
        <taxon>Leotiomycetes</taxon>
        <taxon>Helotiales</taxon>
        <taxon>Sclerotiniaceae</taxon>
        <taxon>Botrytis</taxon>
    </lineage>
</organism>
<gene>
    <name evidence="2" type="ORF">BELL_0625g00030</name>
</gene>
<evidence type="ECO:0000256" key="1">
    <source>
        <dbReference type="SAM" id="Phobius"/>
    </source>
</evidence>
<proteinExistence type="predicted"/>
<name>A0A4Z1JBX8_9HELO</name>
<keyword evidence="3" id="KW-1185">Reference proteome</keyword>
<protein>
    <submittedName>
        <fullName evidence="2">Uncharacterized protein</fullName>
    </submittedName>
</protein>
<accession>A0A4Z1JBX8</accession>
<keyword evidence="1" id="KW-0472">Membrane</keyword>
<reference evidence="2 3" key="1">
    <citation type="submission" date="2017-12" db="EMBL/GenBank/DDBJ databases">
        <title>Comparative genomics of Botrytis spp.</title>
        <authorList>
            <person name="Valero-Jimenez C.A."/>
            <person name="Tapia P."/>
            <person name="Veloso J."/>
            <person name="Silva-Moreno E."/>
            <person name="Staats M."/>
            <person name="Valdes J.H."/>
            <person name="Van Kan J.A.L."/>
        </authorList>
    </citation>
    <scope>NUCLEOTIDE SEQUENCE [LARGE SCALE GENOMIC DNA]</scope>
    <source>
        <strain evidence="2 3">Be9601</strain>
    </source>
</reference>
<evidence type="ECO:0000313" key="2">
    <source>
        <dbReference type="EMBL" id="TGO71058.1"/>
    </source>
</evidence>
<evidence type="ECO:0000313" key="3">
    <source>
        <dbReference type="Proteomes" id="UP000297229"/>
    </source>
</evidence>
<keyword evidence="1" id="KW-0812">Transmembrane</keyword>
<sequence>MNNNETYPEMDPQSQRIIEDLAASMREDEAFAEYTTDRETELQMYIEQRRAHLKIFIEERQLYRQMYIEERQKRLEKERKEARFSLFISQVMIVLFVAFFVHIVCKYCV</sequence>
<feature type="transmembrane region" description="Helical" evidence="1">
    <location>
        <begin position="84"/>
        <end position="104"/>
    </location>
</feature>
<dbReference type="AlphaFoldDB" id="A0A4Z1JBX8"/>